<keyword evidence="3" id="KW-1185">Reference proteome</keyword>
<dbReference type="Pfam" id="PF03358">
    <property type="entry name" value="FMN_red"/>
    <property type="match status" value="1"/>
</dbReference>
<dbReference type="RefSeq" id="WP_161351693.1">
    <property type="nucleotide sequence ID" value="NZ_WTUX01000012.1"/>
</dbReference>
<proteinExistence type="predicted"/>
<dbReference type="PANTHER" id="PTHR30543">
    <property type="entry name" value="CHROMATE REDUCTASE"/>
    <property type="match status" value="1"/>
</dbReference>
<dbReference type="SUPFAM" id="SSF52218">
    <property type="entry name" value="Flavoproteins"/>
    <property type="match status" value="1"/>
</dbReference>
<dbReference type="Gene3D" id="3.40.50.360">
    <property type="match status" value="1"/>
</dbReference>
<dbReference type="PANTHER" id="PTHR30543:SF21">
    <property type="entry name" value="NAD(P)H-DEPENDENT FMN REDUCTASE LOT6"/>
    <property type="match status" value="1"/>
</dbReference>
<evidence type="ECO:0000313" key="2">
    <source>
        <dbReference type="EMBL" id="MZR13568.1"/>
    </source>
</evidence>
<evidence type="ECO:0000313" key="3">
    <source>
        <dbReference type="Proteomes" id="UP000467322"/>
    </source>
</evidence>
<organism evidence="2 3">
    <name type="scientific">Maritimibacter harenae</name>
    <dbReference type="NCBI Taxonomy" id="2606218"/>
    <lineage>
        <taxon>Bacteria</taxon>
        <taxon>Pseudomonadati</taxon>
        <taxon>Pseudomonadota</taxon>
        <taxon>Alphaproteobacteria</taxon>
        <taxon>Rhodobacterales</taxon>
        <taxon>Roseobacteraceae</taxon>
        <taxon>Maritimibacter</taxon>
    </lineage>
</organism>
<dbReference type="InterPro" id="IPR029039">
    <property type="entry name" value="Flavoprotein-like_sf"/>
</dbReference>
<dbReference type="InterPro" id="IPR005025">
    <property type="entry name" value="FMN_Rdtase-like_dom"/>
</dbReference>
<dbReference type="InterPro" id="IPR050712">
    <property type="entry name" value="NAD(P)H-dep_reductase"/>
</dbReference>
<name>A0A845M586_9RHOB</name>
<sequence>MSRPTLLGIPGALRKASTNRLLLKEAARAFGDCDYVEADIDFPVFNQDIQDGPGIPDSVLRLNDQIAGADAVVISSPEYNKNIPGVLKNALDWVSRCEGNAWKDKPVSLIAASSGISGGARAMHNLVLCMMPFRPNLVYGPEVLVGNSKEAFDEDGRLKSEVSMKFLTALMERLRAETGA</sequence>
<protein>
    <submittedName>
        <fullName evidence="2">NADPH-dependent FMN reductase</fullName>
    </submittedName>
</protein>
<feature type="domain" description="NADPH-dependent FMN reductase-like" evidence="1">
    <location>
        <begin position="5"/>
        <end position="147"/>
    </location>
</feature>
<comment type="caution">
    <text evidence="2">The sequence shown here is derived from an EMBL/GenBank/DDBJ whole genome shotgun (WGS) entry which is preliminary data.</text>
</comment>
<dbReference type="AlphaFoldDB" id="A0A845M586"/>
<dbReference type="EMBL" id="WTUX01000012">
    <property type="protein sequence ID" value="MZR13568.1"/>
    <property type="molecule type" value="Genomic_DNA"/>
</dbReference>
<reference evidence="2 3" key="1">
    <citation type="submission" date="2019-12" db="EMBL/GenBank/DDBJ databases">
        <title>Maritimibacter sp. nov. sp. isolated from sea sand.</title>
        <authorList>
            <person name="Kim J."/>
            <person name="Jeong S.E."/>
            <person name="Jung H.S."/>
            <person name="Jeon C.O."/>
        </authorList>
    </citation>
    <scope>NUCLEOTIDE SEQUENCE [LARGE SCALE GENOMIC DNA]</scope>
    <source>
        <strain evidence="2 3">DP07</strain>
    </source>
</reference>
<dbReference type="GO" id="GO:0005829">
    <property type="term" value="C:cytosol"/>
    <property type="evidence" value="ECO:0007669"/>
    <property type="project" value="TreeGrafter"/>
</dbReference>
<dbReference type="GO" id="GO:0016491">
    <property type="term" value="F:oxidoreductase activity"/>
    <property type="evidence" value="ECO:0007669"/>
    <property type="project" value="InterPro"/>
</dbReference>
<dbReference type="Proteomes" id="UP000467322">
    <property type="component" value="Unassembled WGS sequence"/>
</dbReference>
<accession>A0A845M586</accession>
<dbReference type="GO" id="GO:0010181">
    <property type="term" value="F:FMN binding"/>
    <property type="evidence" value="ECO:0007669"/>
    <property type="project" value="TreeGrafter"/>
</dbReference>
<evidence type="ECO:0000259" key="1">
    <source>
        <dbReference type="Pfam" id="PF03358"/>
    </source>
</evidence>
<gene>
    <name evidence="2" type="ORF">GQE99_11130</name>
</gene>